<dbReference type="RefSeq" id="WP_217891080.1">
    <property type="nucleotide sequence ID" value="NZ_JAHSTS010000001.1"/>
</dbReference>
<evidence type="ECO:0000313" key="2">
    <source>
        <dbReference type="Proteomes" id="UP000765224"/>
    </source>
</evidence>
<reference evidence="1 2" key="1">
    <citation type="submission" date="2021-06" db="EMBL/GenBank/DDBJ databases">
        <title>Updating the genus Pseudomonas: Description of 43 new species and partition of the Pseudomonas putida group.</title>
        <authorList>
            <person name="Girard L."/>
            <person name="Lood C."/>
            <person name="Vandamme P."/>
            <person name="Rokni-Zadeh H."/>
            <person name="Van Noort V."/>
            <person name="Hofte M."/>
            <person name="Lavigne R."/>
            <person name="De Mot R."/>
        </authorList>
    </citation>
    <scope>NUCLEOTIDE SEQUENCE [LARGE SCALE GENOMIC DNA]</scope>
    <source>
        <strain evidence="1 2">COR58</strain>
    </source>
</reference>
<organism evidence="1 2">
    <name type="scientific">Pseudomonas ekonensis</name>
    <dbReference type="NCBI Taxonomy" id="2842353"/>
    <lineage>
        <taxon>Bacteria</taxon>
        <taxon>Pseudomonadati</taxon>
        <taxon>Pseudomonadota</taxon>
        <taxon>Gammaproteobacteria</taxon>
        <taxon>Pseudomonadales</taxon>
        <taxon>Pseudomonadaceae</taxon>
        <taxon>Pseudomonas</taxon>
    </lineage>
</organism>
<dbReference type="Proteomes" id="UP000765224">
    <property type="component" value="Unassembled WGS sequence"/>
</dbReference>
<dbReference type="EMBL" id="JAHSTS010000001">
    <property type="protein sequence ID" value="MBV4457335.1"/>
    <property type="molecule type" value="Genomic_DNA"/>
</dbReference>
<proteinExistence type="predicted"/>
<evidence type="ECO:0000313" key="1">
    <source>
        <dbReference type="EMBL" id="MBV4457335.1"/>
    </source>
</evidence>
<accession>A0ABS6PA32</accession>
<sequence length="1552" mass="173337">MDTTTLPATLQQQYQGQQAEFDALLTELRDAKARNVPLATVYLSPVQHSALMLKHDIGQGLLQRLLKHPDYPGDRLSMLSVSAGASASTYKTTDMHGKEVVLSLTDFPRLRKLTRRIEREARDLGGHLRSDKRLSLHAFLDYYGLPAAEPESSAAIDPLIRELEERSARHSLQLFSGFELDAVRRPATLIDQRILRLLHKRVPTLPMSLDELVSLRTNRKIVDIVRRFLPEQQTSIFTHLIKEAVPDITAEQIRTSPARTLEKLFQSDEAKRLTDVLLKDLNWFGAASEEETSPIVRTKLLGKAIRLWMTKPYSPKDVAGYALRHPSNWGKSYPQIWSEFEQHLLKSRQAASEKEAILLACLLRPEFPLEFQVADIPGELAYRSSVVWVNFVHGVYLANAVDPQLLERLTFQKLLDLPAKQSMKANPEQKNLINATRFRATLDWAITNGFIPDKIEDDFTHKELKTAVRKLDTAINNLKDAASWITIPPPERLNIARLKIEKIFGEKFIAKNIRLTAIGDTTVPQHQFGLYAQRLIPKTHSFVDVYASGKLNENKWFVVDPALHIATATWFQLNEDRTLQSHLGTVAAPSLKTPTLPDIEKNFDTHFKIYLDIIRSAYSKLIAALLASLPLADRRALENGSIAIFSLRRATSGIAAENEQASDTLPLRARNGFIVQATNEDEVVYYEVLPKAGVIRRRQDIEPRHLGGLPKTEKWKVSKGSPVSVAVLRHKTLPFDWDAHVNGTPPIANAQCEAILDAVVNVPASTDSQSSHESIPRTLESQATKNIAYCISWRFLFFDEVLLRKSCYGKTSFEEEQESKDKNLATIKGFVPFWGSMEDLLSGDSTRWIQGTFGMFTDLVSFVLPLGKFAAGTLKIVNTATTVGFNRALPAFAKLTGAFLQSTLNPFDGIASLLRAMGSRGVKLASSGLFKLREAAGRAGRYRIVQGLPQIDDVGRWKPLSRGDQLATVEGIENVPVRNTGSAGSRVLHLVDPLSGKPFGPRLALSQVSVGQASYRRIGLTNNEDLYAIAKTARARQILEVDGRTMVWIDDVAYRVQKNALTRVDRLDASGTLNAAHCRARRVPNGICKTRYVITDTPAERPAVGHFSEENSWAEWFGDSRFTPSPVTSAQPRQLLAFENRIYEVRDNALQLYRGHPSAIGLRRNRPIAKPYIDARLEFQEGIFAGLKVNGSAIQIDDVHEVGAVVAYSLDSQHRYVFARLHTNDYYMTTLAANDSIQKPLRMKKVTEELLQGDTPASELRRIYIGSLNANNLVRIHGWERVHRTLDSLEEFAVAIGAPANPETGLKWVKVTAYPASSLLFDGPTRTTAVTLAEGANVWSRSNLTSAQLQRSVADNFDTLFLRESDPASRGIAIDNAMQDLQSLTPYARSSPRNIAYAEVITARDRKEIYVSVSGAGDNTRHLPIFRSSPDIPVVEKNGMYYFNVDRFRKPAAPEALKLTDDEVLLAIPHPITDPARPDVLERVTSVDSESKLIGYLREEYPNSGDIRSINVVTTLPPCDSCSIIVKGFGQDRHIDDLNVIWGKRPDRQPAP</sequence>
<comment type="caution">
    <text evidence="1">The sequence shown here is derived from an EMBL/GenBank/DDBJ whole genome shotgun (WGS) entry which is preliminary data.</text>
</comment>
<name>A0ABS6PA32_9PSED</name>
<evidence type="ECO:0008006" key="3">
    <source>
        <dbReference type="Google" id="ProtNLM"/>
    </source>
</evidence>
<gene>
    <name evidence="1" type="ORF">KVG96_05165</name>
</gene>
<protein>
    <recommendedName>
        <fullName evidence="3">The BURPS668_1122 family of deaminases</fullName>
    </recommendedName>
</protein>
<keyword evidence="2" id="KW-1185">Reference proteome</keyword>